<gene>
    <name evidence="8" type="primary">Dam</name>
    <name evidence="7" type="ORF">SO694_mt00034</name>
</gene>
<dbReference type="GO" id="GO:1904047">
    <property type="term" value="F:S-adenosyl-L-methionine binding"/>
    <property type="evidence" value="ECO:0007669"/>
    <property type="project" value="TreeGrafter"/>
</dbReference>
<dbReference type="PANTHER" id="PTHR30481">
    <property type="entry name" value="DNA ADENINE METHYLASE"/>
    <property type="match status" value="1"/>
</dbReference>
<geneLocation type="mitochondrion" evidence="8"/>
<sequence>MVKYSCERRGKGFSQKSHYDSHNRRKTPCENNADKIKAVEEKSEELNNNKRIVENEEVIVKTSLMNPISNKSPLRYPGGKTRACKKLETIMKEHFDISDFDNLISPFFGGGSFEFHIQNNYQLNIIANDKFTPLYNFWNISKNNKENLCAELTKKIDMIDKDDFTCLRKQIMEEKNEMNQSIMYFIINRCSFSGATLSGGFSLEASKKRFTKSSIERIKKLDLRKFNIYNLDFEDFINTNQDTKNLIFLDPPYYLEKASTLYGNNGDMHDTFDHDKLYKCLSTKQKWFMTYNNCEYIKNLYKDFKIIETSWNYGMNKTKKSSEIVVIG</sequence>
<evidence type="ECO:0000256" key="3">
    <source>
        <dbReference type="ARBA" id="ARBA00022679"/>
    </source>
</evidence>
<dbReference type="PRINTS" id="PR00505">
    <property type="entry name" value="D12N6MTFRASE"/>
</dbReference>
<proteinExistence type="predicted"/>
<evidence type="ECO:0000313" key="10">
    <source>
        <dbReference type="EMBL" id="QQW50208.1"/>
    </source>
</evidence>
<dbReference type="PANTHER" id="PTHR30481:SF2">
    <property type="entry name" value="SITE-SPECIFIC DNA-METHYLTRANSFERASE (ADENINE-SPECIFIC)"/>
    <property type="match status" value="1"/>
</dbReference>
<dbReference type="SUPFAM" id="SSF53335">
    <property type="entry name" value="S-adenosyl-L-methionine-dependent methyltransferases"/>
    <property type="match status" value="1"/>
</dbReference>
<evidence type="ECO:0000256" key="2">
    <source>
        <dbReference type="ARBA" id="ARBA00022603"/>
    </source>
</evidence>
<dbReference type="Pfam" id="PF02086">
    <property type="entry name" value="MethyltransfD12"/>
    <property type="match status" value="1"/>
</dbReference>
<dbReference type="AlphaFoldDB" id="A0A649UDH5"/>
<evidence type="ECO:0000313" key="12">
    <source>
        <dbReference type="EMBL" id="QQW50295.1"/>
    </source>
</evidence>
<keyword evidence="4" id="KW-0949">S-adenosyl-L-methionine</keyword>
<dbReference type="EMBL" id="MW438347">
    <property type="protein sequence ID" value="QQW50295.1"/>
    <property type="molecule type" value="Genomic_DNA"/>
</dbReference>
<dbReference type="InterPro" id="IPR029063">
    <property type="entry name" value="SAM-dependent_MTases_sf"/>
</dbReference>
<protein>
    <recommendedName>
        <fullName evidence="1">site-specific DNA-methyltransferase (adenine-specific)</fullName>
        <ecNumber evidence="1">2.1.1.72</ecNumber>
    </recommendedName>
</protein>
<dbReference type="GO" id="GO:0009007">
    <property type="term" value="F:site-specific DNA-methyltransferase (adenine-specific) activity"/>
    <property type="evidence" value="ECO:0007669"/>
    <property type="project" value="UniProtKB-EC"/>
</dbReference>
<evidence type="ECO:0000256" key="6">
    <source>
        <dbReference type="SAM" id="MobiDB-lite"/>
    </source>
</evidence>
<dbReference type="PROSITE" id="PS00092">
    <property type="entry name" value="N6_MTASE"/>
    <property type="match status" value="1"/>
</dbReference>
<evidence type="ECO:0000313" key="7">
    <source>
        <dbReference type="EMBL" id="KAK7234904.1"/>
    </source>
</evidence>
<evidence type="ECO:0000313" key="8">
    <source>
        <dbReference type="EMBL" id="QGI24655.1"/>
    </source>
</evidence>
<evidence type="ECO:0000313" key="14">
    <source>
        <dbReference type="Proteomes" id="UP001363151"/>
    </source>
</evidence>
<dbReference type="GO" id="GO:0043565">
    <property type="term" value="F:sequence-specific DNA binding"/>
    <property type="evidence" value="ECO:0007669"/>
    <property type="project" value="TreeGrafter"/>
</dbReference>
<dbReference type="EC" id="2.1.1.72" evidence="1"/>
<dbReference type="EMBL" id="MW438345">
    <property type="protein sequence ID" value="QQW50208.1"/>
    <property type="molecule type" value="Genomic_DNA"/>
</dbReference>
<reference evidence="8" key="1">
    <citation type="journal article" date="2019" name="J. Appl. Phycol.">
        <title>Construction and comparative analysis of mitochondrial genome in the brown tide forming alga Aureococcus anophagefferens (Pelagophyceae, Ochrophyta).</title>
        <authorList>
            <person name="Liu F."/>
            <person name="Liu S."/>
            <person name="Huang T."/>
            <person name="Chen N."/>
        </authorList>
    </citation>
    <scope>NUCLEOTIDE SEQUENCE</scope>
</reference>
<dbReference type="EMBL" id="MK922345">
    <property type="protein sequence ID" value="QGI24655.1"/>
    <property type="molecule type" value="Genomic_DNA"/>
</dbReference>
<dbReference type="InterPro" id="IPR002052">
    <property type="entry name" value="DNA_methylase_N6_adenine_CS"/>
</dbReference>
<feature type="region of interest" description="Disordered" evidence="6">
    <location>
        <begin position="1"/>
        <end position="33"/>
    </location>
</feature>
<dbReference type="EMBL" id="MW438348">
    <property type="protein sequence ID" value="QQW50339.1"/>
    <property type="molecule type" value="Genomic_DNA"/>
</dbReference>
<evidence type="ECO:0000313" key="13">
    <source>
        <dbReference type="EMBL" id="QQW50339.1"/>
    </source>
</evidence>
<organism evidence="8">
    <name type="scientific">Aureococcus anophagefferens</name>
    <name type="common">Harmful bloom alga</name>
    <dbReference type="NCBI Taxonomy" id="44056"/>
    <lineage>
        <taxon>Eukaryota</taxon>
        <taxon>Sar</taxon>
        <taxon>Stramenopiles</taxon>
        <taxon>Ochrophyta</taxon>
        <taxon>Pelagophyceae</taxon>
        <taxon>Pelagomonadales</taxon>
        <taxon>Pelagomonadaceae</taxon>
        <taxon>Aureococcus</taxon>
    </lineage>
</organism>
<dbReference type="Gene3D" id="3.40.50.150">
    <property type="entry name" value="Vaccinia Virus protein VP39"/>
    <property type="match status" value="2"/>
</dbReference>
<dbReference type="EMBL" id="MW438346">
    <property type="protein sequence ID" value="QQW50251.1"/>
    <property type="molecule type" value="Genomic_DNA"/>
</dbReference>
<name>A0A649UDH5_AURAN</name>
<dbReference type="InterPro" id="IPR012327">
    <property type="entry name" value="MeTrfase_D12"/>
</dbReference>
<evidence type="ECO:0000256" key="1">
    <source>
        <dbReference type="ARBA" id="ARBA00011900"/>
    </source>
</evidence>
<evidence type="ECO:0000256" key="4">
    <source>
        <dbReference type="ARBA" id="ARBA00022691"/>
    </source>
</evidence>
<dbReference type="GO" id="GO:0006298">
    <property type="term" value="P:mismatch repair"/>
    <property type="evidence" value="ECO:0007669"/>
    <property type="project" value="TreeGrafter"/>
</dbReference>
<keyword evidence="14" id="KW-1185">Reference proteome</keyword>
<reference evidence="7 14" key="3">
    <citation type="submission" date="2024-03" db="EMBL/GenBank/DDBJ databases">
        <title>Aureococcus anophagefferens CCMP1851 and Kratosvirus quantuckense: Draft genome of a second virus-susceptible host strain in the model system.</title>
        <authorList>
            <person name="Chase E."/>
            <person name="Truchon A.R."/>
            <person name="Schepens W."/>
            <person name="Wilhelm S.W."/>
        </authorList>
    </citation>
    <scope>NUCLEOTIDE SEQUENCE [LARGE SCALE GENOMIC DNA]</scope>
    <source>
        <strain evidence="7 14">CCMP1851</strain>
    </source>
</reference>
<feature type="compositionally biased region" description="Basic and acidic residues" evidence="6">
    <location>
        <begin position="1"/>
        <end position="10"/>
    </location>
</feature>
<evidence type="ECO:0000256" key="5">
    <source>
        <dbReference type="ARBA" id="ARBA00047942"/>
    </source>
</evidence>
<comment type="catalytic activity">
    <reaction evidence="5">
        <text>a 2'-deoxyadenosine in DNA + S-adenosyl-L-methionine = an N(6)-methyl-2'-deoxyadenosine in DNA + S-adenosyl-L-homocysteine + H(+)</text>
        <dbReference type="Rhea" id="RHEA:15197"/>
        <dbReference type="Rhea" id="RHEA-COMP:12418"/>
        <dbReference type="Rhea" id="RHEA-COMP:12419"/>
        <dbReference type="ChEBI" id="CHEBI:15378"/>
        <dbReference type="ChEBI" id="CHEBI:57856"/>
        <dbReference type="ChEBI" id="CHEBI:59789"/>
        <dbReference type="ChEBI" id="CHEBI:90615"/>
        <dbReference type="ChEBI" id="CHEBI:90616"/>
        <dbReference type="EC" id="2.1.1.72"/>
    </reaction>
</comment>
<dbReference type="GO" id="GO:0009307">
    <property type="term" value="P:DNA restriction-modification system"/>
    <property type="evidence" value="ECO:0007669"/>
    <property type="project" value="InterPro"/>
</dbReference>
<evidence type="ECO:0000313" key="11">
    <source>
        <dbReference type="EMBL" id="QQW50251.1"/>
    </source>
</evidence>
<keyword evidence="2 8" id="KW-0489">Methyltransferase</keyword>
<dbReference type="EMBL" id="JBBJCI010000303">
    <property type="protein sequence ID" value="KAK7234904.1"/>
    <property type="molecule type" value="Genomic_DNA"/>
</dbReference>
<dbReference type="GO" id="GO:0032259">
    <property type="term" value="P:methylation"/>
    <property type="evidence" value="ECO:0007669"/>
    <property type="project" value="UniProtKB-KW"/>
</dbReference>
<accession>A0A649UDH5</accession>
<reference evidence="9" key="2">
    <citation type="journal article" date="2021" name="Genome Biol. Evol.">
        <title>Mitochondrial genome evolution in pelagophyte algae.</title>
        <authorList>
            <person name="Sibbald S.J."/>
            <person name="Lawton M."/>
            <person name="Archibald J.M."/>
        </authorList>
    </citation>
    <scope>NUCLEOTIDE SEQUENCE</scope>
    <source>
        <strain evidence="10">CCMP1707</strain>
        <strain evidence="11">CCMP1708</strain>
        <strain evidence="9">CCMP1850</strain>
        <strain evidence="13">CCMP1984</strain>
        <strain evidence="12">CCMP3368</strain>
    </source>
</reference>
<evidence type="ECO:0000313" key="9">
    <source>
        <dbReference type="EMBL" id="QQW50165.1"/>
    </source>
</evidence>
<dbReference type="EMBL" id="MW438344">
    <property type="protein sequence ID" value="QQW50165.1"/>
    <property type="molecule type" value="Genomic_DNA"/>
</dbReference>
<keyword evidence="8" id="KW-0496">Mitochondrion</keyword>
<keyword evidence="3" id="KW-0808">Transferase</keyword>
<dbReference type="Proteomes" id="UP001363151">
    <property type="component" value="Unassembled WGS sequence"/>
</dbReference>